<feature type="non-terminal residue" evidence="1">
    <location>
        <position position="1"/>
    </location>
</feature>
<organism evidence="1 2">
    <name type="scientific">Delitschia confertaspora ATCC 74209</name>
    <dbReference type="NCBI Taxonomy" id="1513339"/>
    <lineage>
        <taxon>Eukaryota</taxon>
        <taxon>Fungi</taxon>
        <taxon>Dikarya</taxon>
        <taxon>Ascomycota</taxon>
        <taxon>Pezizomycotina</taxon>
        <taxon>Dothideomycetes</taxon>
        <taxon>Pleosporomycetidae</taxon>
        <taxon>Pleosporales</taxon>
        <taxon>Delitschiaceae</taxon>
        <taxon>Delitschia</taxon>
    </lineage>
</organism>
<dbReference type="Proteomes" id="UP000799536">
    <property type="component" value="Unassembled WGS sequence"/>
</dbReference>
<keyword evidence="2" id="KW-1185">Reference proteome</keyword>
<protein>
    <submittedName>
        <fullName evidence="1">Uncharacterized protein</fullName>
    </submittedName>
</protein>
<name>A0A9P4JAZ2_9PLEO</name>
<gene>
    <name evidence="1" type="ORF">GQ43DRAFT_295170</name>
</gene>
<sequence>VTHRNTNWPVRSLSTADRTGSPIFSYLWSYVLNKTLNSFIKKLSIVENSREKRKSERRATGGRLEGDISAFFWPN</sequence>
<dbReference type="EMBL" id="ML994589">
    <property type="protein sequence ID" value="KAF2195940.1"/>
    <property type="molecule type" value="Genomic_DNA"/>
</dbReference>
<evidence type="ECO:0000313" key="2">
    <source>
        <dbReference type="Proteomes" id="UP000799536"/>
    </source>
</evidence>
<dbReference type="AlphaFoldDB" id="A0A9P4JAZ2"/>
<dbReference type="OrthoDB" id="3763505at2759"/>
<accession>A0A9P4JAZ2</accession>
<evidence type="ECO:0000313" key="1">
    <source>
        <dbReference type="EMBL" id="KAF2195940.1"/>
    </source>
</evidence>
<proteinExistence type="predicted"/>
<reference evidence="1" key="1">
    <citation type="journal article" date="2020" name="Stud. Mycol.">
        <title>101 Dothideomycetes genomes: a test case for predicting lifestyles and emergence of pathogens.</title>
        <authorList>
            <person name="Haridas S."/>
            <person name="Albert R."/>
            <person name="Binder M."/>
            <person name="Bloem J."/>
            <person name="Labutti K."/>
            <person name="Salamov A."/>
            <person name="Andreopoulos B."/>
            <person name="Baker S."/>
            <person name="Barry K."/>
            <person name="Bills G."/>
            <person name="Bluhm B."/>
            <person name="Cannon C."/>
            <person name="Castanera R."/>
            <person name="Culley D."/>
            <person name="Daum C."/>
            <person name="Ezra D."/>
            <person name="Gonzalez J."/>
            <person name="Henrissat B."/>
            <person name="Kuo A."/>
            <person name="Liang C."/>
            <person name="Lipzen A."/>
            <person name="Lutzoni F."/>
            <person name="Magnuson J."/>
            <person name="Mondo S."/>
            <person name="Nolan M."/>
            <person name="Ohm R."/>
            <person name="Pangilinan J."/>
            <person name="Park H.-J."/>
            <person name="Ramirez L."/>
            <person name="Alfaro M."/>
            <person name="Sun H."/>
            <person name="Tritt A."/>
            <person name="Yoshinaga Y."/>
            <person name="Zwiers L.-H."/>
            <person name="Turgeon B."/>
            <person name="Goodwin S."/>
            <person name="Spatafora J."/>
            <person name="Crous P."/>
            <person name="Grigoriev I."/>
        </authorList>
    </citation>
    <scope>NUCLEOTIDE SEQUENCE</scope>
    <source>
        <strain evidence="1">ATCC 74209</strain>
    </source>
</reference>
<comment type="caution">
    <text evidence="1">The sequence shown here is derived from an EMBL/GenBank/DDBJ whole genome shotgun (WGS) entry which is preliminary data.</text>
</comment>